<sequence>MAMATLAVGIQRLIASRCRTDAGRRGVTTVPCMPEEGEAAIWHPSPNFNARRNALRPELVVLHYTALESAEAALDRLCDPQYEVSAHYLIGADGMLWQMVREADRAWHAGAGEWCGQGDINSRSIGIELDNRGDHPFSASQMARLETLLSGILQRWEISPTGVIGHSCMAPGRKYDPGPRFDWARLARQGLAAPVPKVTAAVPPIPQEPCTRANRFRALAQARGFTADVDDATLLQAVRLRFRPWQRGPLSEADVQLIWPDNP</sequence>
<dbReference type="Pfam" id="PF01510">
    <property type="entry name" value="Amidase_2"/>
    <property type="match status" value="1"/>
</dbReference>
<feature type="domain" description="N-acetylmuramoyl-L-alanine amidase" evidence="5">
    <location>
        <begin position="45"/>
        <end position="178"/>
    </location>
</feature>
<dbReference type="SUPFAM" id="SSF55846">
    <property type="entry name" value="N-acetylmuramoyl-L-alanine amidase-like"/>
    <property type="match status" value="1"/>
</dbReference>
<reference evidence="6 7" key="1">
    <citation type="journal article" date="2017" name="Front. Microbiol.">
        <title>Phaeobacter piscinae sp. nov., a species of the Roseobacter group and potential aquaculture probiont.</title>
        <authorList>
            <person name="Sonnenschein E.C."/>
            <person name="Phippen C.B.W."/>
            <person name="Nielsen K.F."/>
            <person name="Mateiu R.V."/>
            <person name="Melchiorsen J."/>
            <person name="Gram L."/>
            <person name="Overmann J."/>
            <person name="Freese H.M."/>
        </authorList>
    </citation>
    <scope>NUCLEOTIDE SEQUENCE [LARGE SCALE GENOMIC DNA]</scope>
    <source>
        <strain evidence="6 7">P63</strain>
    </source>
</reference>
<dbReference type="GO" id="GO:0009254">
    <property type="term" value="P:peptidoglycan turnover"/>
    <property type="evidence" value="ECO:0007669"/>
    <property type="project" value="TreeGrafter"/>
</dbReference>
<dbReference type="GO" id="GO:0071555">
    <property type="term" value="P:cell wall organization"/>
    <property type="evidence" value="ECO:0007669"/>
    <property type="project" value="UniProtKB-KW"/>
</dbReference>
<protein>
    <recommendedName>
        <fullName evidence="2">N-acetylmuramoyl-L-alanine amidase</fullName>
        <ecNumber evidence="2">3.5.1.28</ecNumber>
    </recommendedName>
</protein>
<accession>A0AAD0EAT1</accession>
<comment type="catalytic activity">
    <reaction evidence="1">
        <text>Hydrolyzes the link between N-acetylmuramoyl residues and L-amino acid residues in certain cell-wall glycopeptides.</text>
        <dbReference type="EC" id="3.5.1.28"/>
    </reaction>
</comment>
<evidence type="ECO:0000256" key="2">
    <source>
        <dbReference type="ARBA" id="ARBA00011901"/>
    </source>
</evidence>
<dbReference type="EC" id="3.5.1.28" evidence="2"/>
<dbReference type="AlphaFoldDB" id="A0AAD0EAT1"/>
<keyword evidence="4" id="KW-0961">Cell wall biogenesis/degradation</keyword>
<name>A0AAD0EAT1_9RHOB</name>
<dbReference type="GO" id="GO:0019867">
    <property type="term" value="C:outer membrane"/>
    <property type="evidence" value="ECO:0007669"/>
    <property type="project" value="TreeGrafter"/>
</dbReference>
<dbReference type="Gene3D" id="3.40.80.10">
    <property type="entry name" value="Peptidoglycan recognition protein-like"/>
    <property type="match status" value="1"/>
</dbReference>
<dbReference type="InterPro" id="IPR036505">
    <property type="entry name" value="Amidase/PGRP_sf"/>
</dbReference>
<dbReference type="GO" id="GO:0008745">
    <property type="term" value="F:N-acetylmuramoyl-L-alanine amidase activity"/>
    <property type="evidence" value="ECO:0007669"/>
    <property type="project" value="UniProtKB-EC"/>
</dbReference>
<evidence type="ECO:0000313" key="6">
    <source>
        <dbReference type="EMBL" id="ATF05282.1"/>
    </source>
</evidence>
<dbReference type="EMBL" id="CP010784">
    <property type="protein sequence ID" value="ATF05282.1"/>
    <property type="molecule type" value="Genomic_DNA"/>
</dbReference>
<keyword evidence="3 6" id="KW-0378">Hydrolase</keyword>
<dbReference type="InterPro" id="IPR051206">
    <property type="entry name" value="NAMLAA_amidase_2"/>
</dbReference>
<organism evidence="6 7">
    <name type="scientific">Phaeobacter gallaeciensis</name>
    <dbReference type="NCBI Taxonomy" id="60890"/>
    <lineage>
        <taxon>Bacteria</taxon>
        <taxon>Pseudomonadati</taxon>
        <taxon>Pseudomonadota</taxon>
        <taxon>Alphaproteobacteria</taxon>
        <taxon>Rhodobacterales</taxon>
        <taxon>Roseobacteraceae</taxon>
        <taxon>Phaeobacter</taxon>
    </lineage>
</organism>
<proteinExistence type="predicted"/>
<dbReference type="PANTHER" id="PTHR30417">
    <property type="entry name" value="N-ACETYLMURAMOYL-L-ALANINE AMIDASE AMID"/>
    <property type="match status" value="1"/>
</dbReference>
<dbReference type="PANTHER" id="PTHR30417:SF1">
    <property type="entry name" value="N-ACETYLMURAMOYL-L-ALANINE AMIDASE AMID"/>
    <property type="match status" value="1"/>
</dbReference>
<dbReference type="SMART" id="SM00644">
    <property type="entry name" value="Ami_2"/>
    <property type="match status" value="1"/>
</dbReference>
<evidence type="ECO:0000259" key="5">
    <source>
        <dbReference type="SMART" id="SM00644"/>
    </source>
</evidence>
<gene>
    <name evidence="6" type="ORF">PhaeoP63_01193</name>
</gene>
<dbReference type="Proteomes" id="UP000217545">
    <property type="component" value="Chromosome"/>
</dbReference>
<evidence type="ECO:0000256" key="3">
    <source>
        <dbReference type="ARBA" id="ARBA00022801"/>
    </source>
</evidence>
<evidence type="ECO:0000256" key="4">
    <source>
        <dbReference type="ARBA" id="ARBA00023316"/>
    </source>
</evidence>
<dbReference type="InterPro" id="IPR002502">
    <property type="entry name" value="Amidase_domain"/>
</dbReference>
<dbReference type="CDD" id="cd06583">
    <property type="entry name" value="PGRP"/>
    <property type="match status" value="1"/>
</dbReference>
<dbReference type="GO" id="GO:0009253">
    <property type="term" value="P:peptidoglycan catabolic process"/>
    <property type="evidence" value="ECO:0007669"/>
    <property type="project" value="InterPro"/>
</dbReference>
<evidence type="ECO:0000256" key="1">
    <source>
        <dbReference type="ARBA" id="ARBA00001561"/>
    </source>
</evidence>
<evidence type="ECO:0000313" key="7">
    <source>
        <dbReference type="Proteomes" id="UP000217545"/>
    </source>
</evidence>